<evidence type="ECO:0000313" key="2">
    <source>
        <dbReference type="EMBL" id="KAG7569522.1"/>
    </source>
</evidence>
<reference evidence="2 3" key="1">
    <citation type="submission" date="2020-12" db="EMBL/GenBank/DDBJ databases">
        <title>Concerted genomic and epigenomic changes stabilize Arabidopsis allopolyploids.</title>
        <authorList>
            <person name="Chen Z."/>
        </authorList>
    </citation>
    <scope>NUCLEOTIDE SEQUENCE [LARGE SCALE GENOMIC DNA]</scope>
    <source>
        <strain evidence="2">Allo738</strain>
        <tissue evidence="2">Leaf</tissue>
    </source>
</reference>
<comment type="caution">
    <text evidence="2">The sequence shown here is derived from an EMBL/GenBank/DDBJ whole genome shotgun (WGS) entry which is preliminary data.</text>
</comment>
<protein>
    <recommendedName>
        <fullName evidence="4">NYN domain-containing protein</fullName>
    </recommendedName>
</protein>
<accession>A0A8T2ABW7</accession>
<name>A0A8T2ABW7_9BRAS</name>
<feature type="region of interest" description="Disordered" evidence="1">
    <location>
        <begin position="173"/>
        <end position="204"/>
    </location>
</feature>
<feature type="compositionally biased region" description="Polar residues" evidence="1">
    <location>
        <begin position="192"/>
        <end position="204"/>
    </location>
</feature>
<evidence type="ECO:0000313" key="3">
    <source>
        <dbReference type="Proteomes" id="UP000694240"/>
    </source>
</evidence>
<feature type="compositionally biased region" description="Polar residues" evidence="1">
    <location>
        <begin position="173"/>
        <end position="182"/>
    </location>
</feature>
<organism evidence="2 3">
    <name type="scientific">Arabidopsis thaliana x Arabidopsis arenosa</name>
    <dbReference type="NCBI Taxonomy" id="1240361"/>
    <lineage>
        <taxon>Eukaryota</taxon>
        <taxon>Viridiplantae</taxon>
        <taxon>Streptophyta</taxon>
        <taxon>Embryophyta</taxon>
        <taxon>Tracheophyta</taxon>
        <taxon>Spermatophyta</taxon>
        <taxon>Magnoliopsida</taxon>
        <taxon>eudicotyledons</taxon>
        <taxon>Gunneridae</taxon>
        <taxon>Pentapetalae</taxon>
        <taxon>rosids</taxon>
        <taxon>malvids</taxon>
        <taxon>Brassicales</taxon>
        <taxon>Brassicaceae</taxon>
        <taxon>Camelineae</taxon>
        <taxon>Arabidopsis</taxon>
    </lineage>
</organism>
<evidence type="ECO:0000256" key="1">
    <source>
        <dbReference type="SAM" id="MobiDB-lite"/>
    </source>
</evidence>
<dbReference type="EMBL" id="JAEFBK010000009">
    <property type="protein sequence ID" value="KAG7569522.1"/>
    <property type="molecule type" value="Genomic_DNA"/>
</dbReference>
<dbReference type="AlphaFoldDB" id="A0A8T2ABW7"/>
<sequence length="204" mass="22758">MRFLFREEYDTAVFWLAEEIPTSSGPNHSISRNIKLALEKLGILNLGVIRVYAPEQPSSIEAEWSDPGIYYYFEGDKNTRVDTMFFCLMTFASCSRNTPANLMVISKTPLKDECLRVLRALEARGFKVFLVQSDDEAEVFRSADSIFDCTRSLDGSIPVVFDSVSIPMDLDNDSCNSSTSWETDTDPGISSDPENVGSSSLTSK</sequence>
<dbReference type="Proteomes" id="UP000694240">
    <property type="component" value="Chromosome 9"/>
</dbReference>
<proteinExistence type="predicted"/>
<gene>
    <name evidence="2" type="ORF">ISN45_Aa04g022250</name>
</gene>
<keyword evidence="3" id="KW-1185">Reference proteome</keyword>
<evidence type="ECO:0008006" key="4">
    <source>
        <dbReference type="Google" id="ProtNLM"/>
    </source>
</evidence>